<dbReference type="GO" id="GO:0006303">
    <property type="term" value="P:double-strand break repair via nonhomologous end joining"/>
    <property type="evidence" value="ECO:0007669"/>
    <property type="project" value="EnsemblFungi"/>
</dbReference>
<feature type="repeat" description="WD" evidence="5">
    <location>
        <begin position="219"/>
        <end position="250"/>
    </location>
</feature>
<dbReference type="OrthoDB" id="10265988at2759"/>
<dbReference type="Gene3D" id="3.10.20.870">
    <property type="entry name" value="PFU (PLAA family ubiquitin binding), C-terminal domain"/>
    <property type="match status" value="1"/>
</dbReference>
<dbReference type="PANTHER" id="PTHR19849:SF0">
    <property type="entry name" value="PHOSPHOLIPASE A-2-ACTIVATING PROTEIN"/>
    <property type="match status" value="1"/>
</dbReference>
<dbReference type="Pfam" id="PF00400">
    <property type="entry name" value="WD40"/>
    <property type="match status" value="5"/>
</dbReference>
<reference evidence="9" key="1">
    <citation type="submission" date="2016-05" db="EMBL/GenBank/DDBJ databases">
        <title>Comparative genomics of biotechnologically important yeasts.</title>
        <authorList>
            <consortium name="DOE Joint Genome Institute"/>
            <person name="Riley R."/>
            <person name="Haridas S."/>
            <person name="Wolfe K.H."/>
            <person name="Lopes M.R."/>
            <person name="Hittinger C.T."/>
            <person name="Goker M."/>
            <person name="Salamov A."/>
            <person name="Wisecaver J."/>
            <person name="Long T.M."/>
            <person name="Aerts A.L."/>
            <person name="Barry K."/>
            <person name="Choi C."/>
            <person name="Clum A."/>
            <person name="Coughlan A.Y."/>
            <person name="Deshpande S."/>
            <person name="Douglass A.P."/>
            <person name="Hanson S.J."/>
            <person name="Klenk H.-P."/>
            <person name="Labutti K."/>
            <person name="Lapidus A."/>
            <person name="Lindquist E."/>
            <person name="Lipzen A."/>
            <person name="Meier-Kolthoff J.P."/>
            <person name="Ohm R.A."/>
            <person name="Otillar R.P."/>
            <person name="Pangilinan J."/>
            <person name="Peng Y."/>
            <person name="Rokas A."/>
            <person name="Rosa C.A."/>
            <person name="Scheuner C."/>
            <person name="Sibirny A.A."/>
            <person name="Slot J.C."/>
            <person name="Stielow J.B."/>
            <person name="Sun H."/>
            <person name="Kurtzman C.P."/>
            <person name="Blackwell M."/>
            <person name="Grigoriev I.V."/>
            <person name="Jeffries T.W."/>
        </authorList>
    </citation>
    <scope>NUCLEOTIDE SEQUENCE [LARGE SCALE GENOMIC DNA]</scope>
    <source>
        <strain evidence="9">NRRL Y-12698</strain>
    </source>
</reference>
<sequence>MQFKLSATLSAHEDDVRAATALSDTSIVSASRDETVRVWTKDSTWTSALLYKSASYINSVAYIPELSLVVFAGNDATIWFVDPASSDLEALITLPAHDMNVCALHYVDGLLASSSWDGTAKVWDVSQALTTGPRLLHELRGHESAVWDIKILNAAKREYVTCSADQTIRTWIGDREVLRFSPHTDVVRSLLPLPFGIASCSNDGTIAILSSEGRLITTLKGHTSFVYQLALLPSGELVSCGEDRTVRVWNDSECVQVITLPAISIWTVAVQPNSDIIAGSSDNQLRVFTRDPSRYADEASLQGLADEIKGLAISENTMQSNVGEDLPGLEALQTPGTKEGQTIMVKNELTVEAHQWSSSAQEWVKIGEVVGRGGTGSDKKVEYSGAKWDFLFDVDIEDGAPALKLPYNINENPYIAAERFLSMNELPLSYSEQVVQFILSNTKGISIGGPEKTYDPYQDRNPLELLPVKQHLYFDKVDVETLSKGLAKFRESETEFAVSQADIDTIKASLSLLTANVDEEVLVSVYEFASKIIQSWSVDSKVIGFDLLRAIIPFHQREPENFKALVTTGFLCDSPLILLMLLRCFDNLFRTGWGKSFFTTEDPTSQFDVLEVLITVNDEYSKALLSATKPAQLAQLSVALATLYYNLSVLCVWSGSAILHTKLLAALNHVAEELIVRGDNEEAAYRVIVGLGNLLTVKRTAKPKWLSRIREKYGVTGASRFVIVWEDIEKI</sequence>
<dbReference type="InterPro" id="IPR020472">
    <property type="entry name" value="WD40_PAC1"/>
</dbReference>
<evidence type="ECO:0000259" key="6">
    <source>
        <dbReference type="PROSITE" id="PS51394"/>
    </source>
</evidence>
<evidence type="ECO:0000256" key="3">
    <source>
        <dbReference type="ARBA" id="ARBA00022574"/>
    </source>
</evidence>
<dbReference type="GO" id="GO:0072671">
    <property type="term" value="P:mitochondria-associated ubiquitin-dependent protein catabolic process"/>
    <property type="evidence" value="ECO:0007669"/>
    <property type="project" value="EnsemblFungi"/>
</dbReference>
<dbReference type="GO" id="GO:0044877">
    <property type="term" value="F:protein-containing complex binding"/>
    <property type="evidence" value="ECO:0007669"/>
    <property type="project" value="EnsemblFungi"/>
</dbReference>
<organism evidence="8 9">
    <name type="scientific">Babjeviella inositovora NRRL Y-12698</name>
    <dbReference type="NCBI Taxonomy" id="984486"/>
    <lineage>
        <taxon>Eukaryota</taxon>
        <taxon>Fungi</taxon>
        <taxon>Dikarya</taxon>
        <taxon>Ascomycota</taxon>
        <taxon>Saccharomycotina</taxon>
        <taxon>Pichiomycetes</taxon>
        <taxon>Serinales incertae sedis</taxon>
        <taxon>Babjeviella</taxon>
    </lineage>
</organism>
<feature type="repeat" description="WD" evidence="5">
    <location>
        <begin position="9"/>
        <end position="39"/>
    </location>
</feature>
<dbReference type="GO" id="GO:0032473">
    <property type="term" value="C:cytoplasmic side of mitochondrial outer membrane"/>
    <property type="evidence" value="ECO:0007669"/>
    <property type="project" value="EnsemblFungi"/>
</dbReference>
<keyword evidence="4" id="KW-0677">Repeat</keyword>
<proteinExistence type="predicted"/>
<dbReference type="PROSITE" id="PS50294">
    <property type="entry name" value="WD_REPEATS_REGION"/>
    <property type="match status" value="1"/>
</dbReference>
<dbReference type="Pfam" id="PF09070">
    <property type="entry name" value="PFU"/>
    <property type="match status" value="1"/>
</dbReference>
<evidence type="ECO:0000313" key="9">
    <source>
        <dbReference type="Proteomes" id="UP000094336"/>
    </source>
</evidence>
<dbReference type="GO" id="GO:0043130">
    <property type="term" value="F:ubiquitin binding"/>
    <property type="evidence" value="ECO:0007669"/>
    <property type="project" value="EnsemblFungi"/>
</dbReference>
<evidence type="ECO:0000256" key="2">
    <source>
        <dbReference type="ARBA" id="ARBA00022490"/>
    </source>
</evidence>
<evidence type="ECO:0000256" key="4">
    <source>
        <dbReference type="ARBA" id="ARBA00022737"/>
    </source>
</evidence>
<dbReference type="InterPro" id="IPR036322">
    <property type="entry name" value="WD40_repeat_dom_sf"/>
</dbReference>
<dbReference type="STRING" id="984486.A0A1E3QIJ3"/>
<dbReference type="PROSITE" id="PS51394">
    <property type="entry name" value="PFU"/>
    <property type="match status" value="1"/>
</dbReference>
<gene>
    <name evidence="8" type="ORF">BABINDRAFT_163519</name>
</gene>
<dbReference type="InterPro" id="IPR013535">
    <property type="entry name" value="PUL_dom"/>
</dbReference>
<dbReference type="Proteomes" id="UP000094336">
    <property type="component" value="Unassembled WGS sequence"/>
</dbReference>
<protein>
    <recommendedName>
        <fullName evidence="10">Phospholipase A-2-activating protein</fullName>
    </recommendedName>
</protein>
<dbReference type="AlphaFoldDB" id="A0A1E3QIJ3"/>
<feature type="domain" description="PFU" evidence="6">
    <location>
        <begin position="355"/>
        <end position="452"/>
    </location>
</feature>
<keyword evidence="3 5" id="KW-0853">WD repeat</keyword>
<evidence type="ECO:0000256" key="5">
    <source>
        <dbReference type="PROSITE-ProRule" id="PRU00221"/>
    </source>
</evidence>
<dbReference type="SMART" id="SM00320">
    <property type="entry name" value="WD40"/>
    <property type="match status" value="7"/>
</dbReference>
<dbReference type="InterPro" id="IPR038122">
    <property type="entry name" value="PFU_sf"/>
</dbReference>
<dbReference type="EMBL" id="KV454440">
    <property type="protein sequence ID" value="ODQ77516.1"/>
    <property type="molecule type" value="Genomic_DNA"/>
</dbReference>
<comment type="subcellular location">
    <subcellularLocation>
        <location evidence="1">Cytoplasm</location>
    </subcellularLocation>
</comment>
<name>A0A1E3QIJ3_9ASCO</name>
<keyword evidence="9" id="KW-1185">Reference proteome</keyword>
<evidence type="ECO:0000313" key="8">
    <source>
        <dbReference type="EMBL" id="ODQ77516.1"/>
    </source>
</evidence>
<dbReference type="GO" id="GO:0036435">
    <property type="term" value="F:K48-linked polyubiquitin modification-dependent protein binding"/>
    <property type="evidence" value="ECO:0007669"/>
    <property type="project" value="EnsemblFungi"/>
</dbReference>
<feature type="repeat" description="WD" evidence="5">
    <location>
        <begin position="94"/>
        <end position="126"/>
    </location>
</feature>
<dbReference type="InterPro" id="IPR019775">
    <property type="entry name" value="WD40_repeat_CS"/>
</dbReference>
<dbReference type="GO" id="GO:0034517">
    <property type="term" value="P:ribophagy"/>
    <property type="evidence" value="ECO:0007669"/>
    <property type="project" value="EnsemblFungi"/>
</dbReference>
<dbReference type="SUPFAM" id="SSF50978">
    <property type="entry name" value="WD40 repeat-like"/>
    <property type="match status" value="1"/>
</dbReference>
<dbReference type="PROSITE" id="PS50082">
    <property type="entry name" value="WD_REPEATS_2"/>
    <property type="match status" value="3"/>
</dbReference>
<dbReference type="PRINTS" id="PR00320">
    <property type="entry name" value="GPROTEINBRPT"/>
</dbReference>
<dbReference type="CDD" id="cd00200">
    <property type="entry name" value="WD40"/>
    <property type="match status" value="1"/>
</dbReference>
<dbReference type="PROSITE" id="PS00678">
    <property type="entry name" value="WD_REPEATS_1"/>
    <property type="match status" value="1"/>
</dbReference>
<dbReference type="GO" id="GO:0005634">
    <property type="term" value="C:nucleus"/>
    <property type="evidence" value="ECO:0007669"/>
    <property type="project" value="EnsemblFungi"/>
</dbReference>
<dbReference type="RefSeq" id="XP_018982844.1">
    <property type="nucleotide sequence ID" value="XM_019129960.1"/>
</dbReference>
<dbReference type="Gene3D" id="1.25.10.10">
    <property type="entry name" value="Leucine-rich Repeat Variant"/>
    <property type="match status" value="1"/>
</dbReference>
<dbReference type="PROSITE" id="PS51396">
    <property type="entry name" value="PUL"/>
    <property type="match status" value="1"/>
</dbReference>
<dbReference type="GO" id="GO:0010992">
    <property type="term" value="P:ubiquitin recycling"/>
    <property type="evidence" value="ECO:0007669"/>
    <property type="project" value="EnsemblFungi"/>
</dbReference>
<feature type="domain" description="PUL" evidence="7">
    <location>
        <begin position="464"/>
        <end position="731"/>
    </location>
</feature>
<keyword evidence="2" id="KW-0963">Cytoplasm</keyword>
<evidence type="ECO:0000259" key="7">
    <source>
        <dbReference type="PROSITE" id="PS51396"/>
    </source>
</evidence>
<dbReference type="GO" id="GO:0070314">
    <property type="term" value="P:G1 to G0 transition"/>
    <property type="evidence" value="ECO:0007669"/>
    <property type="project" value="EnsemblFungi"/>
</dbReference>
<evidence type="ECO:0008006" key="10">
    <source>
        <dbReference type="Google" id="ProtNLM"/>
    </source>
</evidence>
<accession>A0A1E3QIJ3</accession>
<dbReference type="Gene3D" id="2.130.10.10">
    <property type="entry name" value="YVTN repeat-like/Quinoprotein amine dehydrogenase"/>
    <property type="match status" value="1"/>
</dbReference>
<dbReference type="GeneID" id="30147813"/>
<dbReference type="GO" id="GO:0140036">
    <property type="term" value="F:ubiquitin-modified protein reader activity"/>
    <property type="evidence" value="ECO:0007669"/>
    <property type="project" value="EnsemblFungi"/>
</dbReference>
<dbReference type="PANTHER" id="PTHR19849">
    <property type="entry name" value="PHOSPHOLIPASE A-2-ACTIVATING PROTEIN"/>
    <property type="match status" value="1"/>
</dbReference>
<dbReference type="InterPro" id="IPR011989">
    <property type="entry name" value="ARM-like"/>
</dbReference>
<dbReference type="Pfam" id="PF08324">
    <property type="entry name" value="PUL"/>
    <property type="match status" value="1"/>
</dbReference>
<dbReference type="InterPro" id="IPR015943">
    <property type="entry name" value="WD40/YVTN_repeat-like_dom_sf"/>
</dbReference>
<dbReference type="InterPro" id="IPR001680">
    <property type="entry name" value="WD40_rpt"/>
</dbReference>
<evidence type="ECO:0000256" key="1">
    <source>
        <dbReference type="ARBA" id="ARBA00004496"/>
    </source>
</evidence>
<dbReference type="InterPro" id="IPR015155">
    <property type="entry name" value="PFU"/>
</dbReference>